<sequence>MKICIWILVVLLSGCANQSDDQLFEIISKQLYTKLDEQESKVFAYIVTVEAKTRKNVKLDRPLTRREFKDFANQEYFEESNSLKLKLEDQAVQLLKQELNKKEYCENNKYEIEEVSWRDLSVRLTGRCL</sequence>
<dbReference type="EMBL" id="LHPH01000002">
    <property type="protein sequence ID" value="KPH65306.1"/>
    <property type="molecule type" value="Genomic_DNA"/>
</dbReference>
<dbReference type="PROSITE" id="PS51257">
    <property type="entry name" value="PROKAR_LIPOPROTEIN"/>
    <property type="match status" value="1"/>
</dbReference>
<evidence type="ECO:0000313" key="2">
    <source>
        <dbReference type="Proteomes" id="UP000037848"/>
    </source>
</evidence>
<dbReference type="RefSeq" id="WP_054452942.1">
    <property type="nucleotide sequence ID" value="NZ_LHPH01000002.1"/>
</dbReference>
<dbReference type="AlphaFoldDB" id="A0A0N1MWG9"/>
<dbReference type="Proteomes" id="UP000037848">
    <property type="component" value="Unassembled WGS sequence"/>
</dbReference>
<reference evidence="1 2" key="1">
    <citation type="submission" date="2015-08" db="EMBL/GenBank/DDBJ databases">
        <title>Draft Genome Sequence of Pseudoalteromonas porphyrae UCD-SED14.</title>
        <authorList>
            <person name="Coil D.A."/>
            <person name="Jospin G."/>
            <person name="Lee R.D."/>
            <person name="Eisen J.A."/>
        </authorList>
    </citation>
    <scope>NUCLEOTIDE SEQUENCE [LARGE SCALE GENOMIC DNA]</scope>
    <source>
        <strain evidence="1 2">UCD-SED14</strain>
    </source>
</reference>
<name>A0A0N1MWG9_9GAMM</name>
<dbReference type="OrthoDB" id="6313013at2"/>
<accession>A0A0N1MWG9</accession>
<proteinExistence type="predicted"/>
<protein>
    <recommendedName>
        <fullName evidence="3">Lipoprotein</fullName>
    </recommendedName>
</protein>
<evidence type="ECO:0008006" key="3">
    <source>
        <dbReference type="Google" id="ProtNLM"/>
    </source>
</evidence>
<dbReference type="PATRIC" id="fig|187330.3.peg.598"/>
<evidence type="ECO:0000313" key="1">
    <source>
        <dbReference type="EMBL" id="KPH65306.1"/>
    </source>
</evidence>
<gene>
    <name evidence="1" type="ORF">ADS77_02795</name>
</gene>
<keyword evidence="2" id="KW-1185">Reference proteome</keyword>
<comment type="caution">
    <text evidence="1">The sequence shown here is derived from an EMBL/GenBank/DDBJ whole genome shotgun (WGS) entry which is preliminary data.</text>
</comment>
<organism evidence="1 2">
    <name type="scientific">Pseudoalteromonas porphyrae</name>
    <dbReference type="NCBI Taxonomy" id="187330"/>
    <lineage>
        <taxon>Bacteria</taxon>
        <taxon>Pseudomonadati</taxon>
        <taxon>Pseudomonadota</taxon>
        <taxon>Gammaproteobacteria</taxon>
        <taxon>Alteromonadales</taxon>
        <taxon>Pseudoalteromonadaceae</taxon>
        <taxon>Pseudoalteromonas</taxon>
    </lineage>
</organism>